<evidence type="ECO:0000313" key="8">
    <source>
        <dbReference type="Proteomes" id="UP000297951"/>
    </source>
</evidence>
<organism evidence="7 8">
    <name type="scientific">Rothia nasimurium</name>
    <dbReference type="NCBI Taxonomy" id="85336"/>
    <lineage>
        <taxon>Bacteria</taxon>
        <taxon>Bacillati</taxon>
        <taxon>Actinomycetota</taxon>
        <taxon>Actinomycetes</taxon>
        <taxon>Micrococcales</taxon>
        <taxon>Micrococcaceae</taxon>
        <taxon>Rothia</taxon>
    </lineage>
</organism>
<keyword evidence="5 6" id="KW-0472">Membrane</keyword>
<proteinExistence type="predicted"/>
<feature type="transmembrane region" description="Helical" evidence="6">
    <location>
        <begin position="38"/>
        <end position="62"/>
    </location>
</feature>
<accession>A0A4Y9F5Y5</accession>
<evidence type="ECO:0000313" key="7">
    <source>
        <dbReference type="EMBL" id="TFU22309.1"/>
    </source>
</evidence>
<reference evidence="7 8" key="1">
    <citation type="submission" date="2019-03" db="EMBL/GenBank/DDBJ databases">
        <title>Diversity of the mouse oral microbiome.</title>
        <authorList>
            <person name="Joseph S."/>
            <person name="Aduse-Opoku J."/>
            <person name="Curtis M."/>
            <person name="Wade W."/>
            <person name="Hashim A."/>
        </authorList>
    </citation>
    <scope>NUCLEOTIDE SEQUENCE [LARGE SCALE GENOMIC DNA]</scope>
    <source>
        <strain evidence="8">irhom_31</strain>
    </source>
</reference>
<feature type="transmembrane region" description="Helical" evidence="6">
    <location>
        <begin position="349"/>
        <end position="366"/>
    </location>
</feature>
<dbReference type="Gene3D" id="1.20.1740.10">
    <property type="entry name" value="Amino acid/polyamine transporter I"/>
    <property type="match status" value="1"/>
</dbReference>
<dbReference type="EMBL" id="SPQC01000019">
    <property type="protein sequence ID" value="TFU22309.1"/>
    <property type="molecule type" value="Genomic_DNA"/>
</dbReference>
<dbReference type="PIRSF" id="PIRSF006060">
    <property type="entry name" value="AA_transporter"/>
    <property type="match status" value="1"/>
</dbReference>
<feature type="transmembrane region" description="Helical" evidence="6">
    <location>
        <begin position="249"/>
        <end position="275"/>
    </location>
</feature>
<feature type="transmembrane region" description="Helical" evidence="6">
    <location>
        <begin position="133"/>
        <end position="151"/>
    </location>
</feature>
<evidence type="ECO:0000256" key="3">
    <source>
        <dbReference type="ARBA" id="ARBA00022692"/>
    </source>
</evidence>
<dbReference type="RefSeq" id="WP_135012598.1">
    <property type="nucleotide sequence ID" value="NZ_JADGLK010000019.1"/>
</dbReference>
<dbReference type="GO" id="GO:0005886">
    <property type="term" value="C:plasma membrane"/>
    <property type="evidence" value="ECO:0007669"/>
    <property type="project" value="UniProtKB-SubCell"/>
</dbReference>
<keyword evidence="2" id="KW-1003">Cell membrane</keyword>
<evidence type="ECO:0000256" key="1">
    <source>
        <dbReference type="ARBA" id="ARBA00004651"/>
    </source>
</evidence>
<dbReference type="InterPro" id="IPR050367">
    <property type="entry name" value="APC_superfamily"/>
</dbReference>
<keyword evidence="4 6" id="KW-1133">Transmembrane helix</keyword>
<keyword evidence="3 6" id="KW-0812">Transmembrane</keyword>
<dbReference type="Pfam" id="PF13520">
    <property type="entry name" value="AA_permease_2"/>
    <property type="match status" value="1"/>
</dbReference>
<dbReference type="InterPro" id="IPR002293">
    <property type="entry name" value="AA/rel_permease1"/>
</dbReference>
<sequence>MTNDFRHKGLAAGRLGLASSTVIGVASTAPMYSLAASIGFIVIAVGYQAPIALILGFIPMLLTALSYKELNEAVPDSGTVFTWGAKAFGPKTGWISGWGVIVAGVIAMANQTQIAAIYFWLLLGQDDLAHNKHVIVATGVLVIALTTWISYRNIEAGSLTQWLLVGIQYVAIVLLALGVFNSLASGAVTGYEFEASWFNPFEASFDGMIQAVLIAIFIYWGWDTCLAIAEETKDPHRTPGRAAVLSSSILVVTYVFVTVVALMYAGAGSGGIGLANPDNSDDVFTPFKDAALGSWGWGIILAVAVSALATCQTTILPSSRGIFAMAVYRSIPAKFGDVHPKFKTPKTSTVYMGVCSALFYAGMTYISENMLADTIEAASVAVALYYAVTSFACIKYYRGDIFTSARNVVFRMVIPATGGLMMTAILVISLYNMADPEYGYTQMLGTSGVFVTAAASFVIGFGLMALLMGREEFKPFFRGDTLNMDTRVKVPESADLDEVE</sequence>
<feature type="transmembrane region" description="Helical" evidence="6">
    <location>
        <begin position="378"/>
        <end position="397"/>
    </location>
</feature>
<dbReference type="Proteomes" id="UP000297951">
    <property type="component" value="Unassembled WGS sequence"/>
</dbReference>
<dbReference type="PANTHER" id="PTHR42770:SF7">
    <property type="entry name" value="MEMBRANE PROTEIN"/>
    <property type="match status" value="1"/>
</dbReference>
<evidence type="ECO:0000256" key="5">
    <source>
        <dbReference type="ARBA" id="ARBA00023136"/>
    </source>
</evidence>
<feature type="transmembrane region" description="Helical" evidence="6">
    <location>
        <begin position="409"/>
        <end position="431"/>
    </location>
</feature>
<dbReference type="OrthoDB" id="138827at2"/>
<feature type="transmembrane region" description="Helical" evidence="6">
    <location>
        <begin position="163"/>
        <end position="188"/>
    </location>
</feature>
<feature type="transmembrane region" description="Helical" evidence="6">
    <location>
        <begin position="98"/>
        <end position="121"/>
    </location>
</feature>
<dbReference type="AlphaFoldDB" id="A0A4Y9F5Y5"/>
<feature type="transmembrane region" description="Helical" evidence="6">
    <location>
        <begin position="443"/>
        <end position="468"/>
    </location>
</feature>
<dbReference type="PANTHER" id="PTHR42770">
    <property type="entry name" value="AMINO ACID TRANSPORTER-RELATED"/>
    <property type="match status" value="1"/>
</dbReference>
<comment type="caution">
    <text evidence="7">The sequence shown here is derived from an EMBL/GenBank/DDBJ whole genome shotgun (WGS) entry which is preliminary data.</text>
</comment>
<evidence type="ECO:0000256" key="2">
    <source>
        <dbReference type="ARBA" id="ARBA00022475"/>
    </source>
</evidence>
<protein>
    <submittedName>
        <fullName evidence="7">APC family permease</fullName>
    </submittedName>
</protein>
<feature type="transmembrane region" description="Helical" evidence="6">
    <location>
        <begin position="12"/>
        <end position="32"/>
    </location>
</feature>
<gene>
    <name evidence="7" type="ORF">E4U03_06445</name>
</gene>
<evidence type="ECO:0000256" key="4">
    <source>
        <dbReference type="ARBA" id="ARBA00022989"/>
    </source>
</evidence>
<feature type="transmembrane region" description="Helical" evidence="6">
    <location>
        <begin position="295"/>
        <end position="316"/>
    </location>
</feature>
<dbReference type="GO" id="GO:0022857">
    <property type="term" value="F:transmembrane transporter activity"/>
    <property type="evidence" value="ECO:0007669"/>
    <property type="project" value="InterPro"/>
</dbReference>
<evidence type="ECO:0000256" key="6">
    <source>
        <dbReference type="SAM" id="Phobius"/>
    </source>
</evidence>
<feature type="transmembrane region" description="Helical" evidence="6">
    <location>
        <begin position="208"/>
        <end position="229"/>
    </location>
</feature>
<comment type="subcellular location">
    <subcellularLocation>
        <location evidence="1">Cell membrane</location>
        <topology evidence="1">Multi-pass membrane protein</topology>
    </subcellularLocation>
</comment>
<name>A0A4Y9F5Y5_9MICC</name>